<sequence length="439" mass="47042">MPTTSRLGVVPASSASDASATPTPPPPAGSRTSPSFSRLPRTAQVLLIWACASALTALLARLGAQDTPATYWGPAAPSWSTHVTFWDSGWYQRILEEGYPTQLPLDESGNVAQSTWAFMPLLPVLAGLLTWTGMSFTASATVVSLASSATAAVLTDRWLAPRVGARTSLWAVVLAWSGPCALVLQIPYAESLALALATGALLAVSRRRFLLAAPLVALAAIARPVGLPLAVGFGLWWLWETASDRGWRWVPARVGAVSAEVVRDTDVPTPLAAQERLQLAVLTAWSLACALAWPALAWATTGRMDAYTATETAWRGSHLAPFQPWFTRAGWWVGDHLGWALLMAVLALTALALGSRALRALGPEAWTWCLGYVLYLLAFFDPTTSLFRLLLPLTPLAWALASACTKQGRLALACACLAGQALWISWVWDYSSISILWVP</sequence>
<feature type="transmembrane region" description="Helical" evidence="2">
    <location>
        <begin position="365"/>
        <end position="380"/>
    </location>
</feature>
<dbReference type="GeneID" id="81708032"/>
<dbReference type="AlphaFoldDB" id="A0A2I1KUC7"/>
<feature type="region of interest" description="Disordered" evidence="1">
    <location>
        <begin position="1"/>
        <end position="36"/>
    </location>
</feature>
<feature type="transmembrane region" description="Helical" evidence="2">
    <location>
        <begin position="167"/>
        <end position="189"/>
    </location>
</feature>
<comment type="caution">
    <text evidence="3">The sequence shown here is derived from an EMBL/GenBank/DDBJ whole genome shotgun (WGS) entry which is preliminary data.</text>
</comment>
<dbReference type="EMBL" id="PKHA01000002">
    <property type="protein sequence ID" value="PKY99229.1"/>
    <property type="molecule type" value="Genomic_DNA"/>
</dbReference>
<feature type="compositionally biased region" description="Low complexity" evidence="1">
    <location>
        <begin position="11"/>
        <end position="21"/>
    </location>
</feature>
<feature type="transmembrane region" description="Helical" evidence="2">
    <location>
        <begin position="128"/>
        <end position="155"/>
    </location>
</feature>
<keyword evidence="2" id="KW-0472">Membrane</keyword>
<name>A0A2I1KUC7_9ACTO</name>
<feature type="transmembrane region" description="Helical" evidence="2">
    <location>
        <begin position="45"/>
        <end position="64"/>
    </location>
</feature>
<feature type="transmembrane region" description="Helical" evidence="2">
    <location>
        <begin position="209"/>
        <end position="239"/>
    </location>
</feature>
<evidence type="ECO:0000256" key="2">
    <source>
        <dbReference type="SAM" id="Phobius"/>
    </source>
</evidence>
<evidence type="ECO:0000313" key="3">
    <source>
        <dbReference type="EMBL" id="PKY99229.1"/>
    </source>
</evidence>
<feature type="transmembrane region" description="Helical" evidence="2">
    <location>
        <begin position="279"/>
        <end position="299"/>
    </location>
</feature>
<feature type="transmembrane region" description="Helical" evidence="2">
    <location>
        <begin position="336"/>
        <end position="353"/>
    </location>
</feature>
<dbReference type="Proteomes" id="UP000234778">
    <property type="component" value="Unassembled WGS sequence"/>
</dbReference>
<protein>
    <recommendedName>
        <fullName evidence="5">Integral membrane protein</fullName>
    </recommendedName>
</protein>
<evidence type="ECO:0008006" key="5">
    <source>
        <dbReference type="Google" id="ProtNLM"/>
    </source>
</evidence>
<keyword evidence="2" id="KW-0812">Transmembrane</keyword>
<evidence type="ECO:0000256" key="1">
    <source>
        <dbReference type="SAM" id="MobiDB-lite"/>
    </source>
</evidence>
<reference evidence="3 4" key="1">
    <citation type="submission" date="2017-12" db="EMBL/GenBank/DDBJ databases">
        <title>Phylogenetic diversity of female urinary microbiome.</title>
        <authorList>
            <person name="Thomas-White K."/>
            <person name="Wolfe A.J."/>
        </authorList>
    </citation>
    <scope>NUCLEOTIDE SEQUENCE [LARGE SCALE GENOMIC DNA]</scope>
    <source>
        <strain evidence="3 4">UMB0319</strain>
    </source>
</reference>
<keyword evidence="2" id="KW-1133">Transmembrane helix</keyword>
<accession>A0A2I1KUC7</accession>
<proteinExistence type="predicted"/>
<evidence type="ECO:0000313" key="4">
    <source>
        <dbReference type="Proteomes" id="UP000234778"/>
    </source>
</evidence>
<dbReference type="RefSeq" id="WP_034236829.1">
    <property type="nucleotide sequence ID" value="NZ_JAWGGQ010000023.1"/>
</dbReference>
<organism evidence="3 4">
    <name type="scientific">Actinomyces urogenitalis</name>
    <dbReference type="NCBI Taxonomy" id="103621"/>
    <lineage>
        <taxon>Bacteria</taxon>
        <taxon>Bacillati</taxon>
        <taxon>Actinomycetota</taxon>
        <taxon>Actinomycetes</taxon>
        <taxon>Actinomycetales</taxon>
        <taxon>Actinomycetaceae</taxon>
        <taxon>Actinomyces</taxon>
    </lineage>
</organism>
<gene>
    <name evidence="3" type="ORF">CYJ26_03665</name>
</gene>